<keyword evidence="3 5" id="KW-0418">Kinase</keyword>
<dbReference type="Gene3D" id="3.40.1190.20">
    <property type="match status" value="1"/>
</dbReference>
<gene>
    <name evidence="6" type="ORF">GCM10007116_16310</name>
    <name evidence="5" type="ORF">HS1genome_1159</name>
</gene>
<dbReference type="EMBL" id="BMQS01000015">
    <property type="protein sequence ID" value="GGT99667.1"/>
    <property type="molecule type" value="Genomic_DNA"/>
</dbReference>
<dbReference type="Proteomes" id="UP000276741">
    <property type="component" value="Chromosome"/>
</dbReference>
<dbReference type="InterPro" id="IPR002139">
    <property type="entry name" value="Ribo/fructo_kinase"/>
</dbReference>
<dbReference type="SUPFAM" id="SSF53613">
    <property type="entry name" value="Ribokinase-like"/>
    <property type="match status" value="1"/>
</dbReference>
<dbReference type="PRINTS" id="PR00990">
    <property type="entry name" value="RIBOKINASE"/>
</dbReference>
<name>A0A348B3L8_9CREN</name>
<dbReference type="CDD" id="cd01942">
    <property type="entry name" value="ribokinase_group_A"/>
    <property type="match status" value="1"/>
</dbReference>
<dbReference type="Proteomes" id="UP000616143">
    <property type="component" value="Unassembled WGS sequence"/>
</dbReference>
<dbReference type="GO" id="GO:0016301">
    <property type="term" value="F:kinase activity"/>
    <property type="evidence" value="ECO:0007669"/>
    <property type="project" value="UniProtKB-KW"/>
</dbReference>
<reference evidence="5" key="3">
    <citation type="journal article" date="2019" name="BMC Res. Notes">
        <title>Complete genome sequence of the Sulfodiicoccus acidiphilus strain HS-1T, the first crenarchaeon that lacks polB3, isolated from an acidic hot spring in Ohwaku-dani, Hakone, Japan.</title>
        <authorList>
            <person name="Sakai H.D."/>
            <person name="Kurosawa N."/>
        </authorList>
    </citation>
    <scope>NUCLEOTIDE SEQUENCE</scope>
    <source>
        <strain evidence="5">HS-1</strain>
    </source>
</reference>
<proteinExistence type="inferred from homology"/>
<feature type="domain" description="Carbohydrate kinase PfkB" evidence="4">
    <location>
        <begin position="7"/>
        <end position="262"/>
    </location>
</feature>
<protein>
    <submittedName>
        <fullName evidence="5">Sugar kinase</fullName>
    </submittedName>
</protein>
<dbReference type="OrthoDB" id="26949at2157"/>
<evidence type="ECO:0000313" key="7">
    <source>
        <dbReference type="Proteomes" id="UP000276741"/>
    </source>
</evidence>
<evidence type="ECO:0000313" key="6">
    <source>
        <dbReference type="EMBL" id="GGT99667.1"/>
    </source>
</evidence>
<dbReference type="PANTHER" id="PTHR10584">
    <property type="entry name" value="SUGAR KINASE"/>
    <property type="match status" value="1"/>
</dbReference>
<comment type="similarity">
    <text evidence="1">Belongs to the carbohydrate kinase PfkB family.</text>
</comment>
<keyword evidence="7" id="KW-1185">Reference proteome</keyword>
<dbReference type="EMBL" id="AP018553">
    <property type="protein sequence ID" value="BBD72770.1"/>
    <property type="molecule type" value="Genomic_DNA"/>
</dbReference>
<keyword evidence="2" id="KW-0808">Transferase</keyword>
<reference evidence="7" key="2">
    <citation type="submission" date="2018-04" db="EMBL/GenBank/DDBJ databases">
        <title>Complete genome sequence of Sulfodiicoccus acidiphilus strain HS-1.</title>
        <authorList>
            <person name="Sakai H.D."/>
            <person name="Kurosawa N."/>
        </authorList>
    </citation>
    <scope>NUCLEOTIDE SEQUENCE [LARGE SCALE GENOMIC DNA]</scope>
    <source>
        <strain evidence="7">HS-1</strain>
    </source>
</reference>
<dbReference type="InterPro" id="IPR011611">
    <property type="entry name" value="PfkB_dom"/>
</dbReference>
<dbReference type="InterPro" id="IPR029056">
    <property type="entry name" value="Ribokinase-like"/>
</dbReference>
<reference evidence="6" key="4">
    <citation type="submission" date="2020-09" db="EMBL/GenBank/DDBJ databases">
        <authorList>
            <person name="Sun Q."/>
            <person name="Ohkuma M."/>
        </authorList>
    </citation>
    <scope>NUCLEOTIDE SEQUENCE</scope>
    <source>
        <strain evidence="6">JCM 31740</strain>
    </source>
</reference>
<dbReference type="KEGG" id="sacd:HS1genome_1159"/>
<dbReference type="GeneID" id="38666674"/>
<dbReference type="Pfam" id="PF00294">
    <property type="entry name" value="PfkB"/>
    <property type="match status" value="1"/>
</dbReference>
<dbReference type="PANTHER" id="PTHR10584:SF166">
    <property type="entry name" value="RIBOKINASE"/>
    <property type="match status" value="1"/>
</dbReference>
<dbReference type="GO" id="GO:0006796">
    <property type="term" value="P:phosphate-containing compound metabolic process"/>
    <property type="evidence" value="ECO:0007669"/>
    <property type="project" value="UniProtKB-ARBA"/>
</dbReference>
<evidence type="ECO:0000313" key="5">
    <source>
        <dbReference type="EMBL" id="BBD72770.1"/>
    </source>
</evidence>
<dbReference type="AlphaFoldDB" id="A0A348B3L8"/>
<accession>A0A348B3L8</accession>
<organism evidence="5 7">
    <name type="scientific">Sulfodiicoccus acidiphilus</name>
    <dbReference type="NCBI Taxonomy" id="1670455"/>
    <lineage>
        <taxon>Archaea</taxon>
        <taxon>Thermoproteota</taxon>
        <taxon>Thermoprotei</taxon>
        <taxon>Sulfolobales</taxon>
        <taxon>Sulfolobaceae</taxon>
        <taxon>Sulfodiicoccus</taxon>
    </lineage>
</organism>
<evidence type="ECO:0000256" key="2">
    <source>
        <dbReference type="ARBA" id="ARBA00022679"/>
    </source>
</evidence>
<evidence type="ECO:0000259" key="4">
    <source>
        <dbReference type="Pfam" id="PF00294"/>
    </source>
</evidence>
<dbReference type="RefSeq" id="WP_126450006.1">
    <property type="nucleotide sequence ID" value="NZ_AP018553.1"/>
</dbReference>
<reference evidence="6" key="1">
    <citation type="journal article" date="2014" name="Int. J. Syst. Evol. Microbiol.">
        <title>Complete genome sequence of Corynebacterium casei LMG S-19264T (=DSM 44701T), isolated from a smear-ripened cheese.</title>
        <authorList>
            <consortium name="US DOE Joint Genome Institute (JGI-PGF)"/>
            <person name="Walter F."/>
            <person name="Albersmeier A."/>
            <person name="Kalinowski J."/>
            <person name="Ruckert C."/>
        </authorList>
    </citation>
    <scope>NUCLEOTIDE SEQUENCE</scope>
    <source>
        <strain evidence="6">JCM 31740</strain>
    </source>
</reference>
<evidence type="ECO:0000256" key="1">
    <source>
        <dbReference type="ARBA" id="ARBA00010688"/>
    </source>
</evidence>
<sequence>MRHIHLSVGKLSVDVIVRLERIPDEEENVNTDLLEVGPGGAATNYAVTASKLGDSVKLLAKVGEGELSTMVMRRLASMGVGLDYVEEVEGPQSAALIILGSDGKRRIVRRPGAGSSLKREEVEKLSGLFDVVHYASVPAGIVVRDHRSKLTTYDPGPLAQEAREFEVDVVFVNEAEWRKLGGGKFKSAVIKMGEKGATTTGELGECKVEALKVEPVDTTGAGDSFDAAFNYALTKGRSVEWSLQFASVVSGLKVTRVGGTSSPTMEEVLHLMARSPPRVKCT</sequence>
<evidence type="ECO:0000256" key="3">
    <source>
        <dbReference type="ARBA" id="ARBA00022777"/>
    </source>
</evidence>